<organism evidence="1">
    <name type="scientific">marine sediment metagenome</name>
    <dbReference type="NCBI Taxonomy" id="412755"/>
    <lineage>
        <taxon>unclassified sequences</taxon>
        <taxon>metagenomes</taxon>
        <taxon>ecological metagenomes</taxon>
    </lineage>
</organism>
<dbReference type="AlphaFoldDB" id="X1T035"/>
<evidence type="ECO:0000313" key="1">
    <source>
        <dbReference type="EMBL" id="GAI73434.1"/>
    </source>
</evidence>
<feature type="non-terminal residue" evidence="1">
    <location>
        <position position="1"/>
    </location>
</feature>
<comment type="caution">
    <text evidence="1">The sequence shown here is derived from an EMBL/GenBank/DDBJ whole genome shotgun (WGS) entry which is preliminary data.</text>
</comment>
<protein>
    <submittedName>
        <fullName evidence="1">Uncharacterized protein</fullName>
    </submittedName>
</protein>
<reference evidence="1" key="1">
    <citation type="journal article" date="2014" name="Front. Microbiol.">
        <title>High frequency of phylogenetically diverse reductive dehalogenase-homologous genes in deep subseafloor sedimentary metagenomes.</title>
        <authorList>
            <person name="Kawai M."/>
            <person name="Futagami T."/>
            <person name="Toyoda A."/>
            <person name="Takaki Y."/>
            <person name="Nishi S."/>
            <person name="Hori S."/>
            <person name="Arai W."/>
            <person name="Tsubouchi T."/>
            <person name="Morono Y."/>
            <person name="Uchiyama I."/>
            <person name="Ito T."/>
            <person name="Fujiyama A."/>
            <person name="Inagaki F."/>
            <person name="Takami H."/>
        </authorList>
    </citation>
    <scope>NUCLEOTIDE SEQUENCE</scope>
    <source>
        <strain evidence="1">Expedition CK06-06</strain>
    </source>
</reference>
<proteinExistence type="predicted"/>
<sequence>DGDIKEGRNINVKSVEQSFMAGVEAIYVP</sequence>
<gene>
    <name evidence="1" type="ORF">S12H4_23849</name>
</gene>
<accession>X1T035</accession>
<dbReference type="EMBL" id="BARW01012765">
    <property type="protein sequence ID" value="GAI73434.1"/>
    <property type="molecule type" value="Genomic_DNA"/>
</dbReference>
<name>X1T035_9ZZZZ</name>